<dbReference type="RefSeq" id="WP_091674881.1">
    <property type="nucleotide sequence ID" value="NZ_FOKG01000012.1"/>
</dbReference>
<reference evidence="2" key="1">
    <citation type="submission" date="2016-10" db="EMBL/GenBank/DDBJ databases">
        <authorList>
            <person name="Varghese N."/>
            <person name="Submissions S."/>
        </authorList>
    </citation>
    <scope>NUCLEOTIDE SEQUENCE [LARGE SCALE GENOMIC DNA]</scope>
    <source>
        <strain evidence="2">CGMCC 4.3568</strain>
    </source>
</reference>
<organism evidence="1 2">
    <name type="scientific">Amycolatopsis marina</name>
    <dbReference type="NCBI Taxonomy" id="490629"/>
    <lineage>
        <taxon>Bacteria</taxon>
        <taxon>Bacillati</taxon>
        <taxon>Actinomycetota</taxon>
        <taxon>Actinomycetes</taxon>
        <taxon>Pseudonocardiales</taxon>
        <taxon>Pseudonocardiaceae</taxon>
        <taxon>Amycolatopsis</taxon>
    </lineage>
</organism>
<name>A0A1I1BDN6_9PSEU</name>
<protein>
    <submittedName>
        <fullName evidence="1">PPE family protein</fullName>
    </submittedName>
</protein>
<sequence length="189" mass="19723">MSERQVPSAERRYESYSHAAMRAEVEAGNDPAAAGEIGAEWADLAARMHDSAEWLRRLSDSSTELWQGSAGEALRSVLGRAVTWSDEAAGVSSTLGESVSQQAAISAKAKAEMPEPVEYDPGAVIRETALSGDIAGLIGLSDRLTALRAQSESARQKAIDVMNSRDAGLRAAVPAAGFGAPPALTSDAP</sequence>
<gene>
    <name evidence="1" type="ORF">SAMN05216266_112212</name>
</gene>
<dbReference type="AlphaFoldDB" id="A0A1I1BDN6"/>
<proteinExistence type="predicted"/>
<evidence type="ECO:0000313" key="2">
    <source>
        <dbReference type="Proteomes" id="UP000243799"/>
    </source>
</evidence>
<dbReference type="Gene3D" id="1.20.1260.20">
    <property type="entry name" value="PPE superfamily"/>
    <property type="match status" value="1"/>
</dbReference>
<evidence type="ECO:0000313" key="1">
    <source>
        <dbReference type="EMBL" id="SFB46613.1"/>
    </source>
</evidence>
<dbReference type="SUPFAM" id="SSF140459">
    <property type="entry name" value="PE/PPE dimer-like"/>
    <property type="match status" value="1"/>
</dbReference>
<dbReference type="EMBL" id="FOKG01000012">
    <property type="protein sequence ID" value="SFB46613.1"/>
    <property type="molecule type" value="Genomic_DNA"/>
</dbReference>
<accession>A0A1I1BDN6</accession>
<dbReference type="OrthoDB" id="3664672at2"/>
<dbReference type="STRING" id="490629.SAMN05216266_112212"/>
<dbReference type="Proteomes" id="UP000243799">
    <property type="component" value="Unassembled WGS sequence"/>
</dbReference>
<dbReference type="InterPro" id="IPR038332">
    <property type="entry name" value="PPE_sf"/>
</dbReference>
<keyword evidence="2" id="KW-1185">Reference proteome</keyword>